<dbReference type="Proteomes" id="UP001595886">
    <property type="component" value="Unassembled WGS sequence"/>
</dbReference>
<accession>A0ABV9QU73</accession>
<protein>
    <recommendedName>
        <fullName evidence="3">Lipoprotein</fullName>
    </recommendedName>
</protein>
<keyword evidence="2" id="KW-1185">Reference proteome</keyword>
<gene>
    <name evidence="1" type="ORF">ACFO6Q_01605</name>
</gene>
<name>A0ABV9QU73_9GAMM</name>
<evidence type="ECO:0008006" key="3">
    <source>
        <dbReference type="Google" id="ProtNLM"/>
    </source>
</evidence>
<dbReference type="EMBL" id="JBHSHD010000002">
    <property type="protein sequence ID" value="MFC4818997.1"/>
    <property type="molecule type" value="Genomic_DNA"/>
</dbReference>
<reference evidence="2" key="1">
    <citation type="journal article" date="2019" name="Int. J. Syst. Evol. Microbiol.">
        <title>The Global Catalogue of Microorganisms (GCM) 10K type strain sequencing project: providing services to taxonomists for standard genome sequencing and annotation.</title>
        <authorList>
            <consortium name="The Broad Institute Genomics Platform"/>
            <consortium name="The Broad Institute Genome Sequencing Center for Infectious Disease"/>
            <person name="Wu L."/>
            <person name="Ma J."/>
        </authorList>
    </citation>
    <scope>NUCLEOTIDE SEQUENCE [LARGE SCALE GENOMIC DNA]</scope>
    <source>
        <strain evidence="2">CCUG 30340</strain>
    </source>
</reference>
<dbReference type="RefSeq" id="WP_380018732.1">
    <property type="nucleotide sequence ID" value="NZ_JBHSHD010000002.1"/>
</dbReference>
<organism evidence="1 2">
    <name type="scientific">Dokdonella ginsengisoli</name>
    <dbReference type="NCBI Taxonomy" id="363846"/>
    <lineage>
        <taxon>Bacteria</taxon>
        <taxon>Pseudomonadati</taxon>
        <taxon>Pseudomonadota</taxon>
        <taxon>Gammaproteobacteria</taxon>
        <taxon>Lysobacterales</taxon>
        <taxon>Rhodanobacteraceae</taxon>
        <taxon>Dokdonella</taxon>
    </lineage>
</organism>
<evidence type="ECO:0000313" key="1">
    <source>
        <dbReference type="EMBL" id="MFC4818997.1"/>
    </source>
</evidence>
<sequence>MLAVVVAGLVSACAQPRGDGPTRFSAAGGCATTPAELPSTTLRTSPEEPLEIAVDGSVSCLRDGRGDPRPALKFDLAGLTLPLEVQITSIAQRSVTFAPTADVLDVDARTIARHPFERFTKRQTDYSLSVFLNAAGQPPAFLLLMPDDAWLGKQNRTISGESYTFVWSTGAVMGTYTGGGERNTVSTFSDVGRIRILVKPYRPATAGR</sequence>
<proteinExistence type="predicted"/>
<comment type="caution">
    <text evidence="1">The sequence shown here is derived from an EMBL/GenBank/DDBJ whole genome shotgun (WGS) entry which is preliminary data.</text>
</comment>
<evidence type="ECO:0000313" key="2">
    <source>
        <dbReference type="Proteomes" id="UP001595886"/>
    </source>
</evidence>